<proteinExistence type="predicted"/>
<accession>A0A7C1FJ47</accession>
<protein>
    <submittedName>
        <fullName evidence="2">Uncharacterized protein</fullName>
    </submittedName>
</protein>
<dbReference type="AlphaFoldDB" id="A0A7C1FJ47"/>
<evidence type="ECO:0000313" key="2">
    <source>
        <dbReference type="EMBL" id="HDX30453.1"/>
    </source>
</evidence>
<comment type="caution">
    <text evidence="2">The sequence shown here is derived from an EMBL/GenBank/DDBJ whole genome shotgun (WGS) entry which is preliminary data.</text>
</comment>
<keyword evidence="1" id="KW-0472">Membrane</keyword>
<keyword evidence="1" id="KW-0812">Transmembrane</keyword>
<organism evidence="2">
    <name type="scientific">Caldilinea aerophila</name>
    <dbReference type="NCBI Taxonomy" id="133453"/>
    <lineage>
        <taxon>Bacteria</taxon>
        <taxon>Bacillati</taxon>
        <taxon>Chloroflexota</taxon>
        <taxon>Caldilineae</taxon>
        <taxon>Caldilineales</taxon>
        <taxon>Caldilineaceae</taxon>
        <taxon>Caldilinea</taxon>
    </lineage>
</organism>
<feature type="transmembrane region" description="Helical" evidence="1">
    <location>
        <begin position="39"/>
        <end position="59"/>
    </location>
</feature>
<dbReference type="EMBL" id="DSMG01000038">
    <property type="protein sequence ID" value="HDX30453.1"/>
    <property type="molecule type" value="Genomic_DNA"/>
</dbReference>
<sequence length="79" mass="8102">MRGHPGFAAGFTALTFVLGALLIGVYLGRLIVLTPTSPLVLLPAALSGFLVNPLWYVLLGLALRRSGMAVAEANAPAAA</sequence>
<feature type="transmembrane region" description="Helical" evidence="1">
    <location>
        <begin position="7"/>
        <end position="27"/>
    </location>
</feature>
<name>A0A7C1FJ47_9CHLR</name>
<keyword evidence="1" id="KW-1133">Transmembrane helix</keyword>
<evidence type="ECO:0000256" key="1">
    <source>
        <dbReference type="SAM" id="Phobius"/>
    </source>
</evidence>
<reference evidence="2" key="1">
    <citation type="journal article" date="2020" name="mSystems">
        <title>Genome- and Community-Level Interaction Insights into Carbon Utilization and Element Cycling Functions of Hydrothermarchaeota in Hydrothermal Sediment.</title>
        <authorList>
            <person name="Zhou Z."/>
            <person name="Liu Y."/>
            <person name="Xu W."/>
            <person name="Pan J."/>
            <person name="Luo Z.H."/>
            <person name="Li M."/>
        </authorList>
    </citation>
    <scope>NUCLEOTIDE SEQUENCE [LARGE SCALE GENOMIC DNA]</scope>
    <source>
        <strain evidence="2">SpSt-289</strain>
    </source>
</reference>
<gene>
    <name evidence="2" type="ORF">ENQ20_03055</name>
</gene>